<dbReference type="PROSITE" id="PS51898">
    <property type="entry name" value="TYR_RECOMBINASE"/>
    <property type="match status" value="1"/>
</dbReference>
<dbReference type="PROSITE" id="PS51900">
    <property type="entry name" value="CB"/>
    <property type="match status" value="1"/>
</dbReference>
<dbReference type="OrthoDB" id="9775880at2"/>
<evidence type="ECO:0000256" key="1">
    <source>
        <dbReference type="ARBA" id="ARBA00008857"/>
    </source>
</evidence>
<keyword evidence="4" id="KW-0233">DNA recombination</keyword>
<dbReference type="InterPro" id="IPR011010">
    <property type="entry name" value="DNA_brk_join_enz"/>
</dbReference>
<feature type="domain" description="Tyr recombinase" evidence="6">
    <location>
        <begin position="202"/>
        <end position="384"/>
    </location>
</feature>
<dbReference type="InterPro" id="IPR044068">
    <property type="entry name" value="CB"/>
</dbReference>
<dbReference type="STRING" id="1121451.DESAM_21726"/>
<dbReference type="Pfam" id="PF22022">
    <property type="entry name" value="Phage_int_M"/>
    <property type="match status" value="1"/>
</dbReference>
<dbReference type="InterPro" id="IPR050808">
    <property type="entry name" value="Phage_Integrase"/>
</dbReference>
<dbReference type="InterPro" id="IPR013762">
    <property type="entry name" value="Integrase-like_cat_sf"/>
</dbReference>
<sequence>MLTEKEIKALKGLEKNKKYFDAHGLYIEVTPKSRKYWRYKYRFKKKEKRISLGVYPQISLKEARLKRNDAAAILAEGKDPALFFSKGRKAEVVSSEHNTFYTVSREWFQKNETRWSASHAKDVKARLEKNVYPFIGDIPVEEIQPIDVLNALRKVEARGSHEVAHRTLGICGMVFRYAVAACMVKSDPCRDLKGALTPPKKGNYAAITDHKEIGALMRSIFGYNHTKLIKCATLFSAYTFCRQKEIRNAKWSEIDFKEAIWVIPGEKMKMKLDHIVPLSRQCLEILEQMAPISKHCSEFIFPSIRTNSRPISDGSVNIALRSMGYSKEQMTAHGFRAMASTRLYEMNRYRGEVIERQLAHTERNKVKAAYNRAEYFEERKAMMQEWADYLDAAAKEF</sequence>
<feature type="domain" description="Core-binding (CB)" evidence="7">
    <location>
        <begin position="98"/>
        <end position="179"/>
    </location>
</feature>
<dbReference type="PANTHER" id="PTHR30629">
    <property type="entry name" value="PROPHAGE INTEGRASE"/>
    <property type="match status" value="1"/>
</dbReference>
<dbReference type="InterPro" id="IPR025166">
    <property type="entry name" value="Integrase_DNA_bind_dom"/>
</dbReference>
<evidence type="ECO:0000256" key="2">
    <source>
        <dbReference type="ARBA" id="ARBA00022908"/>
    </source>
</evidence>
<dbReference type="RefSeq" id="WP_015336606.1">
    <property type="nucleotide sequence ID" value="NC_020055.1"/>
</dbReference>
<dbReference type="InterPro" id="IPR053876">
    <property type="entry name" value="Phage_int_M"/>
</dbReference>
<evidence type="ECO:0000256" key="5">
    <source>
        <dbReference type="PROSITE-ProRule" id="PRU01248"/>
    </source>
</evidence>
<dbReference type="EMBL" id="FO203522">
    <property type="protein sequence ID" value="CCO24003.1"/>
    <property type="molecule type" value="Genomic_DNA"/>
</dbReference>
<reference evidence="8 9" key="1">
    <citation type="submission" date="2012-10" db="EMBL/GenBank/DDBJ databases">
        <authorList>
            <person name="Genoscope - CEA"/>
        </authorList>
    </citation>
    <scope>NUCLEOTIDE SEQUENCE [LARGE SCALE GENOMIC DNA]</scope>
    <source>
        <strain evidence="9">AM13 / DSM 14728</strain>
    </source>
</reference>
<dbReference type="CDD" id="cd00801">
    <property type="entry name" value="INT_P4_C"/>
    <property type="match status" value="1"/>
</dbReference>
<dbReference type="KEGG" id="dhy:DESAM_21726"/>
<protein>
    <submittedName>
        <fullName evidence="8">Integrase family protein</fullName>
    </submittedName>
</protein>
<dbReference type="Pfam" id="PF00589">
    <property type="entry name" value="Phage_integrase"/>
    <property type="match status" value="1"/>
</dbReference>
<evidence type="ECO:0000259" key="6">
    <source>
        <dbReference type="PROSITE" id="PS51898"/>
    </source>
</evidence>
<dbReference type="Gene3D" id="3.30.160.390">
    <property type="entry name" value="Integrase, DNA-binding domain"/>
    <property type="match status" value="1"/>
</dbReference>
<dbReference type="PANTHER" id="PTHR30629:SF2">
    <property type="entry name" value="PROPHAGE INTEGRASE INTS-RELATED"/>
    <property type="match status" value="1"/>
</dbReference>
<dbReference type="AlphaFoldDB" id="L0RB47"/>
<proteinExistence type="inferred from homology"/>
<dbReference type="PATRIC" id="fig|1121451.3.peg.1966"/>
<gene>
    <name evidence="8" type="ORF">DESAM_21726</name>
</gene>
<organism evidence="8 9">
    <name type="scientific">Maridesulfovibrio hydrothermalis AM13 = DSM 14728</name>
    <dbReference type="NCBI Taxonomy" id="1121451"/>
    <lineage>
        <taxon>Bacteria</taxon>
        <taxon>Pseudomonadati</taxon>
        <taxon>Thermodesulfobacteriota</taxon>
        <taxon>Desulfovibrionia</taxon>
        <taxon>Desulfovibrionales</taxon>
        <taxon>Desulfovibrionaceae</taxon>
        <taxon>Maridesulfovibrio</taxon>
    </lineage>
</organism>
<dbReference type="eggNOG" id="COG0582">
    <property type="taxonomic scope" value="Bacteria"/>
</dbReference>
<dbReference type="Pfam" id="PF13356">
    <property type="entry name" value="Arm-DNA-bind_3"/>
    <property type="match status" value="1"/>
</dbReference>
<evidence type="ECO:0000313" key="8">
    <source>
        <dbReference type="EMBL" id="CCO24003.1"/>
    </source>
</evidence>
<dbReference type="Gene3D" id="1.10.150.130">
    <property type="match status" value="1"/>
</dbReference>
<dbReference type="SUPFAM" id="SSF56349">
    <property type="entry name" value="DNA breaking-rejoining enzymes"/>
    <property type="match status" value="1"/>
</dbReference>
<evidence type="ECO:0000256" key="4">
    <source>
        <dbReference type="ARBA" id="ARBA00023172"/>
    </source>
</evidence>
<keyword evidence="3 5" id="KW-0238">DNA-binding</keyword>
<dbReference type="HOGENOM" id="CLU_027562_0_0_7"/>
<dbReference type="InterPro" id="IPR002104">
    <property type="entry name" value="Integrase_catalytic"/>
</dbReference>
<keyword evidence="2" id="KW-0229">DNA integration</keyword>
<dbReference type="GO" id="GO:0006310">
    <property type="term" value="P:DNA recombination"/>
    <property type="evidence" value="ECO:0007669"/>
    <property type="project" value="UniProtKB-KW"/>
</dbReference>
<evidence type="ECO:0000313" key="9">
    <source>
        <dbReference type="Proteomes" id="UP000010808"/>
    </source>
</evidence>
<accession>L0RB47</accession>
<dbReference type="InterPro" id="IPR010998">
    <property type="entry name" value="Integrase_recombinase_N"/>
</dbReference>
<dbReference type="GO" id="GO:0015074">
    <property type="term" value="P:DNA integration"/>
    <property type="evidence" value="ECO:0007669"/>
    <property type="project" value="UniProtKB-KW"/>
</dbReference>
<name>L0RB47_9BACT</name>
<dbReference type="InterPro" id="IPR038488">
    <property type="entry name" value="Integrase_DNA-bd_sf"/>
</dbReference>
<dbReference type="Gene3D" id="1.10.443.10">
    <property type="entry name" value="Intergrase catalytic core"/>
    <property type="match status" value="1"/>
</dbReference>
<evidence type="ECO:0000259" key="7">
    <source>
        <dbReference type="PROSITE" id="PS51900"/>
    </source>
</evidence>
<evidence type="ECO:0000256" key="3">
    <source>
        <dbReference type="ARBA" id="ARBA00023125"/>
    </source>
</evidence>
<comment type="similarity">
    <text evidence="1">Belongs to the 'phage' integrase family.</text>
</comment>
<keyword evidence="9" id="KW-1185">Reference proteome</keyword>
<dbReference type="GO" id="GO:0003677">
    <property type="term" value="F:DNA binding"/>
    <property type="evidence" value="ECO:0007669"/>
    <property type="project" value="UniProtKB-UniRule"/>
</dbReference>
<dbReference type="Proteomes" id="UP000010808">
    <property type="component" value="Chromosome"/>
</dbReference>